<dbReference type="GO" id="GO:0043190">
    <property type="term" value="C:ATP-binding cassette (ABC) transporter complex"/>
    <property type="evidence" value="ECO:0007669"/>
    <property type="project" value="InterPro"/>
</dbReference>
<reference evidence="11 12" key="1">
    <citation type="submission" date="2017-12" db="EMBL/GenBank/DDBJ databases">
        <title>Sequencing the genomes of 1000 Actinobacteria strains.</title>
        <authorList>
            <person name="Klenk H.-P."/>
        </authorList>
    </citation>
    <scope>NUCLEOTIDE SEQUENCE [LARGE SCALE GENOMIC DNA]</scope>
    <source>
        <strain evidence="11 12">DSM 45165</strain>
    </source>
</reference>
<keyword evidence="12" id="KW-1185">Reference proteome</keyword>
<name>A0A2N3WLU2_9PSEU</name>
<evidence type="ECO:0000256" key="3">
    <source>
        <dbReference type="ARBA" id="ARBA00022475"/>
    </source>
</evidence>
<accession>A0A2N3WLU2</accession>
<comment type="caution">
    <text evidence="11">The sequence shown here is derived from an EMBL/GenBank/DDBJ whole genome shotgun (WGS) entry which is preliminary data.</text>
</comment>
<dbReference type="EMBL" id="JACJHR010000032">
    <property type="protein sequence ID" value="MBB2501912.1"/>
    <property type="molecule type" value="Genomic_DNA"/>
</dbReference>
<evidence type="ECO:0000256" key="4">
    <source>
        <dbReference type="ARBA" id="ARBA00022692"/>
    </source>
</evidence>
<dbReference type="OrthoDB" id="9814902at2"/>
<keyword evidence="7 8" id="KW-0472">Membrane</keyword>
<dbReference type="NCBIfam" id="TIGR03004">
    <property type="entry name" value="ectoine_ehuC"/>
    <property type="match status" value="1"/>
</dbReference>
<feature type="domain" description="ABC transmembrane type-1" evidence="9">
    <location>
        <begin position="16"/>
        <end position="203"/>
    </location>
</feature>
<dbReference type="NCBIfam" id="TIGR01726">
    <property type="entry name" value="HEQRo_perm_3TM"/>
    <property type="match status" value="1"/>
</dbReference>
<evidence type="ECO:0000313" key="12">
    <source>
        <dbReference type="Proteomes" id="UP000233750"/>
    </source>
</evidence>
<sequence length="234" mass="25716">MFDHFGLFVSTIANGLLLTVEATVGGILVASVLSFLAGLAMLSRFAWLRAITRIYVEVWRGTSEVVQLFWIYFALPVLTGFQILPLWSGILVLGLNFGAYGAEIVRGAVQSVPREQREGCIALNFTPAQRMRRVILPQALVDMVPPFTNLFIQLLKGTALLTFITVPEMTYQASQVLVTRFTGQAALIWTIVLVFYLVLSILITSGMKVLERRAAARVGRAPARRRAVLSGAGT</sequence>
<comment type="subcellular location">
    <subcellularLocation>
        <location evidence="1 8">Cell membrane</location>
        <topology evidence="1 8">Multi-pass membrane protein</topology>
    </subcellularLocation>
</comment>
<feature type="transmembrane region" description="Helical" evidence="8">
    <location>
        <begin position="68"/>
        <end position="87"/>
    </location>
</feature>
<keyword evidence="4 8" id="KW-0812">Transmembrane</keyword>
<dbReference type="InterPro" id="IPR035906">
    <property type="entry name" value="MetI-like_sf"/>
</dbReference>
<dbReference type="Gene3D" id="1.10.3720.10">
    <property type="entry name" value="MetI-like"/>
    <property type="match status" value="1"/>
</dbReference>
<dbReference type="SUPFAM" id="SSF161098">
    <property type="entry name" value="MetI-like"/>
    <property type="match status" value="1"/>
</dbReference>
<keyword evidence="5" id="KW-0029">Amino-acid transport</keyword>
<dbReference type="Proteomes" id="UP000550260">
    <property type="component" value="Unassembled WGS sequence"/>
</dbReference>
<dbReference type="Pfam" id="PF00528">
    <property type="entry name" value="BPD_transp_1"/>
    <property type="match status" value="1"/>
</dbReference>
<organism evidence="11 12">
    <name type="scientific">Amycolatopsis echigonensis</name>
    <dbReference type="NCBI Taxonomy" id="2576905"/>
    <lineage>
        <taxon>Bacteria</taxon>
        <taxon>Bacillati</taxon>
        <taxon>Actinomycetota</taxon>
        <taxon>Actinomycetes</taxon>
        <taxon>Pseudonocardiales</taxon>
        <taxon>Pseudonocardiaceae</taxon>
        <taxon>Amycolatopsis</taxon>
    </lineage>
</organism>
<evidence type="ECO:0000313" key="11">
    <source>
        <dbReference type="EMBL" id="PKV94841.1"/>
    </source>
</evidence>
<accession>A0A8E1W194</accession>
<evidence type="ECO:0000313" key="13">
    <source>
        <dbReference type="Proteomes" id="UP000550260"/>
    </source>
</evidence>
<dbReference type="RefSeq" id="WP_101438072.1">
    <property type="nucleotide sequence ID" value="NZ_JACJHR010000032.1"/>
</dbReference>
<protein>
    <submittedName>
        <fullName evidence="10">Ectoine/hydroxyectoine ABC transporter permease subunit EhuC</fullName>
    </submittedName>
    <submittedName>
        <fullName evidence="11">Polar amino acid transport system permease protein</fullName>
    </submittedName>
</protein>
<evidence type="ECO:0000256" key="7">
    <source>
        <dbReference type="ARBA" id="ARBA00023136"/>
    </source>
</evidence>
<evidence type="ECO:0000256" key="5">
    <source>
        <dbReference type="ARBA" id="ARBA00022970"/>
    </source>
</evidence>
<dbReference type="GO" id="GO:0022857">
    <property type="term" value="F:transmembrane transporter activity"/>
    <property type="evidence" value="ECO:0007669"/>
    <property type="project" value="InterPro"/>
</dbReference>
<feature type="transmembrane region" description="Helical" evidence="8">
    <location>
        <begin position="24"/>
        <end position="47"/>
    </location>
</feature>
<dbReference type="InterPro" id="IPR000515">
    <property type="entry name" value="MetI-like"/>
</dbReference>
<keyword evidence="3" id="KW-1003">Cell membrane</keyword>
<comment type="similarity">
    <text evidence="8">Belongs to the binding-protein-dependent transport system permease family.</text>
</comment>
<dbReference type="InterPro" id="IPR043429">
    <property type="entry name" value="ArtM/GltK/GlnP/TcyL/YhdX-like"/>
</dbReference>
<keyword evidence="2 8" id="KW-0813">Transport</keyword>
<proteinExistence type="inferred from homology"/>
<evidence type="ECO:0000256" key="1">
    <source>
        <dbReference type="ARBA" id="ARBA00004651"/>
    </source>
</evidence>
<evidence type="ECO:0000256" key="2">
    <source>
        <dbReference type="ARBA" id="ARBA00022448"/>
    </source>
</evidence>
<feature type="transmembrane region" description="Helical" evidence="8">
    <location>
        <begin position="186"/>
        <end position="210"/>
    </location>
</feature>
<dbReference type="CDD" id="cd06261">
    <property type="entry name" value="TM_PBP2"/>
    <property type="match status" value="1"/>
</dbReference>
<evidence type="ECO:0000256" key="6">
    <source>
        <dbReference type="ARBA" id="ARBA00022989"/>
    </source>
</evidence>
<keyword evidence="6 8" id="KW-1133">Transmembrane helix</keyword>
<dbReference type="EMBL" id="PJMY01000003">
    <property type="protein sequence ID" value="PKV94841.1"/>
    <property type="molecule type" value="Genomic_DNA"/>
</dbReference>
<dbReference type="AlphaFoldDB" id="A0A2N3WLU2"/>
<dbReference type="Proteomes" id="UP000233750">
    <property type="component" value="Unassembled WGS sequence"/>
</dbReference>
<gene>
    <name evidence="10" type="primary">ehuC</name>
    <name evidence="11" type="ORF">ATK30_5729</name>
    <name evidence="10" type="ORF">H5411_22630</name>
</gene>
<dbReference type="GO" id="GO:0006865">
    <property type="term" value="P:amino acid transport"/>
    <property type="evidence" value="ECO:0007669"/>
    <property type="project" value="UniProtKB-KW"/>
</dbReference>
<dbReference type="InterPro" id="IPR010065">
    <property type="entry name" value="AA_ABC_transptr_permease_3TM"/>
</dbReference>
<reference evidence="10 13" key="2">
    <citation type="submission" date="2020-08" db="EMBL/GenBank/DDBJ databases">
        <title>Amycolatopsis echigonensis JCM 21831.</title>
        <authorList>
            <person name="Tedsree N."/>
            <person name="Kuncharoen N."/>
            <person name="Likhitwitayawuid K."/>
            <person name="Tanasupawat S."/>
        </authorList>
    </citation>
    <scope>NUCLEOTIDE SEQUENCE [LARGE SCALE GENOMIC DNA]</scope>
    <source>
        <strain evidence="10 13">JCM 21831</strain>
    </source>
</reference>
<dbReference type="PANTHER" id="PTHR30614">
    <property type="entry name" value="MEMBRANE COMPONENT OF AMINO ACID ABC TRANSPORTER"/>
    <property type="match status" value="1"/>
</dbReference>
<evidence type="ECO:0000313" key="10">
    <source>
        <dbReference type="EMBL" id="MBB2501912.1"/>
    </source>
</evidence>
<dbReference type="PROSITE" id="PS50928">
    <property type="entry name" value="ABC_TM1"/>
    <property type="match status" value="1"/>
</dbReference>
<dbReference type="InterPro" id="IPR014342">
    <property type="entry name" value="Ectoine_EhuC"/>
</dbReference>
<evidence type="ECO:0000256" key="8">
    <source>
        <dbReference type="RuleBase" id="RU363032"/>
    </source>
</evidence>
<dbReference type="PANTHER" id="PTHR30614:SF0">
    <property type="entry name" value="L-CYSTINE TRANSPORT SYSTEM PERMEASE PROTEIN TCYL"/>
    <property type="match status" value="1"/>
</dbReference>
<evidence type="ECO:0000259" key="9">
    <source>
        <dbReference type="PROSITE" id="PS50928"/>
    </source>
</evidence>